<dbReference type="CDD" id="cd00383">
    <property type="entry name" value="trans_reg_C"/>
    <property type="match status" value="1"/>
</dbReference>
<dbReference type="GO" id="GO:0006355">
    <property type="term" value="P:regulation of DNA-templated transcription"/>
    <property type="evidence" value="ECO:0007669"/>
    <property type="project" value="InterPro"/>
</dbReference>
<dbReference type="FunFam" id="3.40.50.2300:FF:000001">
    <property type="entry name" value="DNA-binding response regulator PhoB"/>
    <property type="match status" value="1"/>
</dbReference>
<dbReference type="Proteomes" id="UP000433071">
    <property type="component" value="Unassembled WGS sequence"/>
</dbReference>
<feature type="region of interest" description="Disordered" evidence="8">
    <location>
        <begin position="243"/>
        <end position="269"/>
    </location>
</feature>
<feature type="modified residue" description="4-aspartylphosphate" evidence="6">
    <location>
        <position position="62"/>
    </location>
</feature>
<dbReference type="FunFam" id="1.10.10.10:FF:000018">
    <property type="entry name" value="DNA-binding response regulator ResD"/>
    <property type="match status" value="1"/>
</dbReference>
<dbReference type="InterPro" id="IPR001867">
    <property type="entry name" value="OmpR/PhoB-type_DNA-bd"/>
</dbReference>
<comment type="caution">
    <text evidence="11">The sequence shown here is derived from an EMBL/GenBank/DDBJ whole genome shotgun (WGS) entry which is preliminary data.</text>
</comment>
<dbReference type="GO" id="GO:0032993">
    <property type="term" value="C:protein-DNA complex"/>
    <property type="evidence" value="ECO:0007669"/>
    <property type="project" value="TreeGrafter"/>
</dbReference>
<dbReference type="InterPro" id="IPR001789">
    <property type="entry name" value="Sig_transdc_resp-reg_receiver"/>
</dbReference>
<dbReference type="PANTHER" id="PTHR48111">
    <property type="entry name" value="REGULATOR OF RPOS"/>
    <property type="match status" value="1"/>
</dbReference>
<dbReference type="InterPro" id="IPR011006">
    <property type="entry name" value="CheY-like_superfamily"/>
</dbReference>
<evidence type="ECO:0000256" key="2">
    <source>
        <dbReference type="ARBA" id="ARBA00023012"/>
    </source>
</evidence>
<feature type="domain" description="OmpR/PhoB-type" evidence="10">
    <location>
        <begin position="144"/>
        <end position="242"/>
    </location>
</feature>
<keyword evidence="12" id="KW-1185">Reference proteome</keyword>
<keyword evidence="4 7" id="KW-0238">DNA-binding</keyword>
<dbReference type="SMART" id="SM00448">
    <property type="entry name" value="REC"/>
    <property type="match status" value="1"/>
</dbReference>
<dbReference type="Gene3D" id="1.10.10.10">
    <property type="entry name" value="Winged helix-like DNA-binding domain superfamily/Winged helix DNA-binding domain"/>
    <property type="match status" value="1"/>
</dbReference>
<evidence type="ECO:0000256" key="5">
    <source>
        <dbReference type="ARBA" id="ARBA00023163"/>
    </source>
</evidence>
<gene>
    <name evidence="11" type="ORF">GJ743_05945</name>
</gene>
<keyword evidence="3" id="KW-0805">Transcription regulation</keyword>
<dbReference type="InterPro" id="IPR016032">
    <property type="entry name" value="Sig_transdc_resp-reg_C-effctor"/>
</dbReference>
<dbReference type="SUPFAM" id="SSF52172">
    <property type="entry name" value="CheY-like"/>
    <property type="match status" value="1"/>
</dbReference>
<evidence type="ECO:0000256" key="4">
    <source>
        <dbReference type="ARBA" id="ARBA00023125"/>
    </source>
</evidence>
<dbReference type="EMBL" id="WMLB01000017">
    <property type="protein sequence ID" value="MTH67914.1"/>
    <property type="molecule type" value="Genomic_DNA"/>
</dbReference>
<dbReference type="Gene3D" id="3.40.50.2300">
    <property type="match status" value="1"/>
</dbReference>
<dbReference type="RefSeq" id="WP_328288845.1">
    <property type="nucleotide sequence ID" value="NZ_BAAAIB010000001.1"/>
</dbReference>
<evidence type="ECO:0000256" key="1">
    <source>
        <dbReference type="ARBA" id="ARBA00022553"/>
    </source>
</evidence>
<dbReference type="GO" id="GO:0000156">
    <property type="term" value="F:phosphorelay response regulator activity"/>
    <property type="evidence" value="ECO:0007669"/>
    <property type="project" value="TreeGrafter"/>
</dbReference>
<reference evidence="11 12" key="1">
    <citation type="submission" date="2019-11" db="EMBL/GenBank/DDBJ databases">
        <title>Agromyces kandeliae sp. nov., isolated from mangrove soil.</title>
        <authorList>
            <person name="Wang R."/>
        </authorList>
    </citation>
    <scope>NUCLEOTIDE SEQUENCE [LARGE SCALE GENOMIC DNA]</scope>
    <source>
        <strain evidence="11 12">JCM 11433</strain>
    </source>
</reference>
<dbReference type="AlphaFoldDB" id="A0A6I3M3H2"/>
<dbReference type="Gene3D" id="6.10.250.690">
    <property type="match status" value="1"/>
</dbReference>
<dbReference type="PROSITE" id="PS51755">
    <property type="entry name" value="OMPR_PHOB"/>
    <property type="match status" value="1"/>
</dbReference>
<name>A0A6I3M3H2_9MICO</name>
<feature type="DNA-binding region" description="OmpR/PhoB-type" evidence="7">
    <location>
        <begin position="144"/>
        <end position="242"/>
    </location>
</feature>
<keyword evidence="5" id="KW-0804">Transcription</keyword>
<evidence type="ECO:0000256" key="6">
    <source>
        <dbReference type="PROSITE-ProRule" id="PRU00169"/>
    </source>
</evidence>
<evidence type="ECO:0000259" key="10">
    <source>
        <dbReference type="PROSITE" id="PS51755"/>
    </source>
</evidence>
<evidence type="ECO:0000259" key="9">
    <source>
        <dbReference type="PROSITE" id="PS50110"/>
    </source>
</evidence>
<evidence type="ECO:0000313" key="12">
    <source>
        <dbReference type="Proteomes" id="UP000433071"/>
    </source>
</evidence>
<organism evidence="11 12">
    <name type="scientific">Agromyces bracchium</name>
    <dbReference type="NCBI Taxonomy" id="88376"/>
    <lineage>
        <taxon>Bacteria</taxon>
        <taxon>Bacillati</taxon>
        <taxon>Actinomycetota</taxon>
        <taxon>Actinomycetes</taxon>
        <taxon>Micrococcales</taxon>
        <taxon>Microbacteriaceae</taxon>
        <taxon>Agromyces</taxon>
    </lineage>
</organism>
<evidence type="ECO:0000256" key="8">
    <source>
        <dbReference type="SAM" id="MobiDB-lite"/>
    </source>
</evidence>
<keyword evidence="1 6" id="KW-0597">Phosphoprotein</keyword>
<dbReference type="InterPro" id="IPR039420">
    <property type="entry name" value="WalR-like"/>
</dbReference>
<dbReference type="CDD" id="cd17574">
    <property type="entry name" value="REC_OmpR"/>
    <property type="match status" value="1"/>
</dbReference>
<sequence>MADQVDLLLDGRLVLLVDDDPTVLEVCRAYLESAGFRVQDAADAFVALDRIAAERPDLVVLDRMLPGVDGIEVCRRIRANSQVPVIMLTALGGEDDRIAGLEAGVDDYLAKPFSPRELTLRVQSVLRRALAVEAAGAAVAGSEAAVISRGPLRIDTAAHTVDLDGRRLALTQREFELLAFLARRPGTVFSREDLLQGVWGWSHGDLSTVTVHVRRLREKIEADAANPRMLVTVWGYGYRFDDPGAGTPATQAGPGPTASTEPPRGEESP</sequence>
<feature type="compositionally biased region" description="Low complexity" evidence="8">
    <location>
        <begin position="243"/>
        <end position="260"/>
    </location>
</feature>
<dbReference type="Pfam" id="PF00072">
    <property type="entry name" value="Response_reg"/>
    <property type="match status" value="1"/>
</dbReference>
<dbReference type="Pfam" id="PF00486">
    <property type="entry name" value="Trans_reg_C"/>
    <property type="match status" value="1"/>
</dbReference>
<dbReference type="GO" id="GO:0005829">
    <property type="term" value="C:cytosol"/>
    <property type="evidence" value="ECO:0007669"/>
    <property type="project" value="TreeGrafter"/>
</dbReference>
<dbReference type="SUPFAM" id="SSF46894">
    <property type="entry name" value="C-terminal effector domain of the bipartite response regulators"/>
    <property type="match status" value="1"/>
</dbReference>
<dbReference type="SMART" id="SM00862">
    <property type="entry name" value="Trans_reg_C"/>
    <property type="match status" value="1"/>
</dbReference>
<dbReference type="InterPro" id="IPR036388">
    <property type="entry name" value="WH-like_DNA-bd_sf"/>
</dbReference>
<dbReference type="PANTHER" id="PTHR48111:SF4">
    <property type="entry name" value="DNA-BINDING DUAL TRANSCRIPTIONAL REGULATOR OMPR"/>
    <property type="match status" value="1"/>
</dbReference>
<feature type="domain" description="Response regulatory" evidence="9">
    <location>
        <begin position="13"/>
        <end position="126"/>
    </location>
</feature>
<keyword evidence="2" id="KW-0902">Two-component regulatory system</keyword>
<protein>
    <submittedName>
        <fullName evidence="11">Response regulator</fullName>
    </submittedName>
</protein>
<evidence type="ECO:0000256" key="3">
    <source>
        <dbReference type="ARBA" id="ARBA00023015"/>
    </source>
</evidence>
<dbReference type="PROSITE" id="PS50110">
    <property type="entry name" value="RESPONSE_REGULATORY"/>
    <property type="match status" value="1"/>
</dbReference>
<accession>A0A6I3M3H2</accession>
<evidence type="ECO:0000313" key="11">
    <source>
        <dbReference type="EMBL" id="MTH67914.1"/>
    </source>
</evidence>
<proteinExistence type="predicted"/>
<evidence type="ECO:0000256" key="7">
    <source>
        <dbReference type="PROSITE-ProRule" id="PRU01091"/>
    </source>
</evidence>
<dbReference type="GO" id="GO:0000976">
    <property type="term" value="F:transcription cis-regulatory region binding"/>
    <property type="evidence" value="ECO:0007669"/>
    <property type="project" value="TreeGrafter"/>
</dbReference>